<feature type="domain" description="PAS" evidence="16">
    <location>
        <begin position="145"/>
        <end position="216"/>
    </location>
</feature>
<sequence length="597" mass="65190">MLNADPRGETSATECIEHPLPFDEALINVLPMAVCTLDADGAVLRYNALADRLCGGGLAKLGRLRIVGSDGELQSLADTPLAHTLRTGRSGSDVQLSLICPDDTPVSVLANIEALRNDAGQITGAVICFQASTPAAESSLNRHRDVEWLSAIVESTPECVKVVDQDGILVQMNPAGLRMLEASNAEQVEGAYVIDLIAPEHQAHWREQHQRVCAGEKLSWEFDVISLAGNRRHMETHAVPMILPSDIEGRHGYVQLAVTRDITERKRLALANSEAEHRLRNLLDALPTAVYTTDAEGVITYFNQACVELAGRVPQIGVDVWSVIWRLCRPDGSVIEPGTCPLAVALSENRSFHAVEALALRPDGSGVPFLGYPAPLRNNAGEVVGAVNMMVDITERKVAEDHRQLLLNELNHRVKNTLATVQSIAAQSFRREVGNQSYPWFEGRLIALSKAHDVLSRKNWQAADLREVVDQVAAPFQVDGHERFAIQGPAQRLRPKQALALAMALHELCTNASKYGALSTHTGQVRLTWQLAKSDDIPCLQIHWEEVGGPSVEAPTRKGFGTRLLERGLAGELNAEVRLAYLKSGLLCDIEVPLNDH</sequence>
<keyword evidence="15" id="KW-0675">Receptor</keyword>
<dbReference type="InterPro" id="IPR013656">
    <property type="entry name" value="PAS_4"/>
</dbReference>
<keyword evidence="9" id="KW-0677">Repeat</keyword>
<keyword evidence="11" id="KW-0418">Kinase</keyword>
<evidence type="ECO:0000256" key="3">
    <source>
        <dbReference type="ARBA" id="ARBA00022543"/>
    </source>
</evidence>
<dbReference type="InterPro" id="IPR011102">
    <property type="entry name" value="Sig_transdc_His_kinase_HWE"/>
</dbReference>
<name>A0A3M2HPM9_9GAMM</name>
<dbReference type="InterPro" id="IPR036890">
    <property type="entry name" value="HATPase_C_sf"/>
</dbReference>
<dbReference type="Proteomes" id="UP000269774">
    <property type="component" value="Unassembled WGS sequence"/>
</dbReference>
<dbReference type="InterPro" id="IPR001610">
    <property type="entry name" value="PAC"/>
</dbReference>
<feature type="domain" description="PAC" evidence="17">
    <location>
        <begin position="353"/>
        <end position="405"/>
    </location>
</feature>
<evidence type="ECO:0000256" key="8">
    <source>
        <dbReference type="ARBA" id="ARBA00022679"/>
    </source>
</evidence>
<dbReference type="PROSITE" id="PS50112">
    <property type="entry name" value="PAS"/>
    <property type="match status" value="2"/>
</dbReference>
<evidence type="ECO:0000256" key="7">
    <source>
        <dbReference type="ARBA" id="ARBA00022643"/>
    </source>
</evidence>
<keyword evidence="3" id="KW-0600">Photoreceptor protein</keyword>
<dbReference type="Pfam" id="PF13426">
    <property type="entry name" value="PAS_9"/>
    <property type="match status" value="1"/>
</dbReference>
<evidence type="ECO:0000259" key="17">
    <source>
        <dbReference type="PROSITE" id="PS50113"/>
    </source>
</evidence>
<dbReference type="SMART" id="SM00086">
    <property type="entry name" value="PAC"/>
    <property type="match status" value="3"/>
</dbReference>
<evidence type="ECO:0000256" key="4">
    <source>
        <dbReference type="ARBA" id="ARBA00022553"/>
    </source>
</evidence>
<keyword evidence="12" id="KW-0067">ATP-binding</keyword>
<evidence type="ECO:0000313" key="19">
    <source>
        <dbReference type="Proteomes" id="UP000269774"/>
    </source>
</evidence>
<dbReference type="Pfam" id="PF07536">
    <property type="entry name" value="HWE_HK"/>
    <property type="match status" value="1"/>
</dbReference>
<evidence type="ECO:0000256" key="13">
    <source>
        <dbReference type="ARBA" id="ARBA00022991"/>
    </source>
</evidence>
<dbReference type="Gene3D" id="3.30.565.10">
    <property type="entry name" value="Histidine kinase-like ATPase, C-terminal domain"/>
    <property type="match status" value="1"/>
</dbReference>
<proteinExistence type="predicted"/>
<dbReference type="GO" id="GO:0005524">
    <property type="term" value="F:ATP binding"/>
    <property type="evidence" value="ECO:0007669"/>
    <property type="project" value="UniProtKB-KW"/>
</dbReference>
<dbReference type="InterPro" id="IPR000700">
    <property type="entry name" value="PAS-assoc_C"/>
</dbReference>
<dbReference type="PANTHER" id="PTHR41523">
    <property type="entry name" value="TWO-COMPONENT SYSTEM SENSOR PROTEIN"/>
    <property type="match status" value="1"/>
</dbReference>
<dbReference type="AlphaFoldDB" id="A0A3M2HPM9"/>
<dbReference type="InterPro" id="IPR035965">
    <property type="entry name" value="PAS-like_dom_sf"/>
</dbReference>
<dbReference type="InterPro" id="IPR000014">
    <property type="entry name" value="PAS"/>
</dbReference>
<dbReference type="Pfam" id="PF08448">
    <property type="entry name" value="PAS_4"/>
    <property type="match status" value="2"/>
</dbReference>
<dbReference type="CDD" id="cd00130">
    <property type="entry name" value="PAS"/>
    <property type="match status" value="2"/>
</dbReference>
<dbReference type="PROSITE" id="PS50113">
    <property type="entry name" value="PAC"/>
    <property type="match status" value="1"/>
</dbReference>
<dbReference type="GO" id="GO:0004673">
    <property type="term" value="F:protein histidine kinase activity"/>
    <property type="evidence" value="ECO:0007669"/>
    <property type="project" value="UniProtKB-EC"/>
</dbReference>
<keyword evidence="10" id="KW-0547">Nucleotide-binding</keyword>
<evidence type="ECO:0000256" key="5">
    <source>
        <dbReference type="ARBA" id="ARBA00022606"/>
    </source>
</evidence>
<dbReference type="GO" id="GO:0009881">
    <property type="term" value="F:photoreceptor activity"/>
    <property type="evidence" value="ECO:0007669"/>
    <property type="project" value="UniProtKB-KW"/>
</dbReference>
<accession>A0A3M2HPM9</accession>
<keyword evidence="4" id="KW-0597">Phosphoprotein</keyword>
<keyword evidence="8" id="KW-0808">Transferase</keyword>
<keyword evidence="6" id="KW-0285">Flavoprotein</keyword>
<dbReference type="OrthoDB" id="9808408at2"/>
<dbReference type="EC" id="2.7.13.3" evidence="2"/>
<dbReference type="PANTHER" id="PTHR41523:SF7">
    <property type="entry name" value="HISTIDINE KINASE"/>
    <property type="match status" value="1"/>
</dbReference>
<keyword evidence="5" id="KW-0716">Sensory transduction</keyword>
<keyword evidence="7" id="KW-0288">FMN</keyword>
<comment type="caution">
    <text evidence="18">The sequence shown here is derived from an EMBL/GenBank/DDBJ whole genome shotgun (WGS) entry which is preliminary data.</text>
</comment>
<comment type="catalytic activity">
    <reaction evidence="1">
        <text>ATP + protein L-histidine = ADP + protein N-phospho-L-histidine.</text>
        <dbReference type="EC" id="2.7.13.3"/>
    </reaction>
</comment>
<evidence type="ECO:0000256" key="11">
    <source>
        <dbReference type="ARBA" id="ARBA00022777"/>
    </source>
</evidence>
<feature type="domain" description="PAS" evidence="16">
    <location>
        <begin position="275"/>
        <end position="311"/>
    </location>
</feature>
<keyword evidence="14" id="KW-0843">Virulence</keyword>
<reference evidence="18 19" key="1">
    <citation type="submission" date="2018-10" db="EMBL/GenBank/DDBJ databases">
        <title>Pseudomonas zhaodongensis NEAU-ST5-21(T) genome.</title>
        <authorList>
            <person name="Peng J."/>
            <person name="Liu Z.-P."/>
        </authorList>
    </citation>
    <scope>NUCLEOTIDE SEQUENCE [LARGE SCALE GENOMIC DNA]</scope>
    <source>
        <strain evidence="18 19">NEAU-ST5-21</strain>
    </source>
</reference>
<evidence type="ECO:0000256" key="14">
    <source>
        <dbReference type="ARBA" id="ARBA00023026"/>
    </source>
</evidence>
<protein>
    <recommendedName>
        <fullName evidence="2">histidine kinase</fullName>
        <ecNumber evidence="2">2.7.13.3</ecNumber>
    </recommendedName>
</protein>
<evidence type="ECO:0000256" key="1">
    <source>
        <dbReference type="ARBA" id="ARBA00000085"/>
    </source>
</evidence>
<evidence type="ECO:0000256" key="10">
    <source>
        <dbReference type="ARBA" id="ARBA00022741"/>
    </source>
</evidence>
<evidence type="ECO:0000256" key="2">
    <source>
        <dbReference type="ARBA" id="ARBA00012438"/>
    </source>
</evidence>
<evidence type="ECO:0000256" key="15">
    <source>
        <dbReference type="ARBA" id="ARBA00023170"/>
    </source>
</evidence>
<dbReference type="SMART" id="SM00911">
    <property type="entry name" value="HWE_HK"/>
    <property type="match status" value="1"/>
</dbReference>
<keyword evidence="13" id="KW-0157">Chromophore</keyword>
<gene>
    <name evidence="18" type="ORF">EA797_15260</name>
</gene>
<organism evidence="18 19">
    <name type="scientific">Stutzerimonas zhaodongensis</name>
    <dbReference type="NCBI Taxonomy" id="1176257"/>
    <lineage>
        <taxon>Bacteria</taxon>
        <taxon>Pseudomonadati</taxon>
        <taxon>Pseudomonadota</taxon>
        <taxon>Gammaproteobacteria</taxon>
        <taxon>Pseudomonadales</taxon>
        <taxon>Pseudomonadaceae</taxon>
        <taxon>Stutzerimonas</taxon>
    </lineage>
</organism>
<evidence type="ECO:0000313" key="18">
    <source>
        <dbReference type="EMBL" id="RMH89289.1"/>
    </source>
</evidence>
<dbReference type="RefSeq" id="WP_122166692.1">
    <property type="nucleotide sequence ID" value="NZ_CP180504.1"/>
</dbReference>
<dbReference type="EMBL" id="RFFM01000003">
    <property type="protein sequence ID" value="RMH89289.1"/>
    <property type="molecule type" value="Genomic_DNA"/>
</dbReference>
<dbReference type="SUPFAM" id="SSF55785">
    <property type="entry name" value="PYP-like sensor domain (PAS domain)"/>
    <property type="match status" value="3"/>
</dbReference>
<keyword evidence="19" id="KW-1185">Reference proteome</keyword>
<dbReference type="Gene3D" id="3.30.450.20">
    <property type="entry name" value="PAS domain"/>
    <property type="match status" value="3"/>
</dbReference>
<evidence type="ECO:0000259" key="16">
    <source>
        <dbReference type="PROSITE" id="PS50112"/>
    </source>
</evidence>
<evidence type="ECO:0000256" key="12">
    <source>
        <dbReference type="ARBA" id="ARBA00022840"/>
    </source>
</evidence>
<evidence type="ECO:0000256" key="9">
    <source>
        <dbReference type="ARBA" id="ARBA00022737"/>
    </source>
</evidence>
<dbReference type="SMART" id="SM00091">
    <property type="entry name" value="PAS"/>
    <property type="match status" value="3"/>
</dbReference>
<dbReference type="NCBIfam" id="TIGR00229">
    <property type="entry name" value="sensory_box"/>
    <property type="match status" value="1"/>
</dbReference>
<evidence type="ECO:0000256" key="6">
    <source>
        <dbReference type="ARBA" id="ARBA00022630"/>
    </source>
</evidence>